<comment type="caution">
    <text evidence="2">The sequence shown here is derived from an EMBL/GenBank/DDBJ whole genome shotgun (WGS) entry which is preliminary data.</text>
</comment>
<dbReference type="Proteomes" id="UP001168990">
    <property type="component" value="Unassembled WGS sequence"/>
</dbReference>
<feature type="domain" description="CRAL-TRIO" evidence="1">
    <location>
        <begin position="90"/>
        <end position="255"/>
    </location>
</feature>
<dbReference type="GO" id="GO:1902936">
    <property type="term" value="F:phosphatidylinositol bisphosphate binding"/>
    <property type="evidence" value="ECO:0007669"/>
    <property type="project" value="TreeGrafter"/>
</dbReference>
<dbReference type="PRINTS" id="PR00180">
    <property type="entry name" value="CRETINALDHBP"/>
</dbReference>
<evidence type="ECO:0000313" key="3">
    <source>
        <dbReference type="Proteomes" id="UP001168990"/>
    </source>
</evidence>
<dbReference type="SUPFAM" id="SSF52087">
    <property type="entry name" value="CRAL/TRIO domain"/>
    <property type="match status" value="1"/>
</dbReference>
<dbReference type="Gene3D" id="1.10.8.20">
    <property type="entry name" value="N-terminal domain of phosphatidylinositol transfer protein sec14p"/>
    <property type="match status" value="1"/>
</dbReference>
<sequence>MTIRELSLELKNLAINECNEDENHSIDDTKYIVAWLQQQQHINARMEEQWLIGFLRGCKHSLERTKEKLDAYYTIRTHLPELFLSRDPEESKIQQILKLGTYLPLPLTAKPDGPRVVLVRGAIHDPKKFTFQDVLKIFFMIMDILVLEDDQLNIAGQDTILDLTGSRLQLASQFTPPVVKKAVVCFQDAYPIKTKSLHFINPPATFDAIFGIFKRFMNAKLRERIMVHSNIDEVFKYIPKRVFPSDYGGDAPSIKKLTEEWTRKVIDRRDWFIKDSQYYVTESKRPGKQINEMQLFGCDGSFKQLEFD</sequence>
<proteinExistence type="predicted"/>
<dbReference type="PANTHER" id="PTHR10174">
    <property type="entry name" value="ALPHA-TOCOPHEROL TRANSFER PROTEIN-RELATED"/>
    <property type="match status" value="1"/>
</dbReference>
<keyword evidence="3" id="KW-1185">Reference proteome</keyword>
<dbReference type="InterPro" id="IPR036865">
    <property type="entry name" value="CRAL-TRIO_dom_sf"/>
</dbReference>
<dbReference type="CDD" id="cd00170">
    <property type="entry name" value="SEC14"/>
    <property type="match status" value="1"/>
</dbReference>
<dbReference type="Gene3D" id="1.20.5.1200">
    <property type="entry name" value="Alpha-tocopherol transfer"/>
    <property type="match status" value="1"/>
</dbReference>
<evidence type="ECO:0000259" key="1">
    <source>
        <dbReference type="PROSITE" id="PS50191"/>
    </source>
</evidence>
<dbReference type="AlphaFoldDB" id="A0AA39F6K9"/>
<dbReference type="PROSITE" id="PS50191">
    <property type="entry name" value="CRAL_TRIO"/>
    <property type="match status" value="1"/>
</dbReference>
<protein>
    <recommendedName>
        <fullName evidence="1">CRAL-TRIO domain-containing protein</fullName>
    </recommendedName>
</protein>
<reference evidence="2" key="2">
    <citation type="submission" date="2023-03" db="EMBL/GenBank/DDBJ databases">
        <authorList>
            <person name="Inwood S.N."/>
            <person name="Skelly J.G."/>
            <person name="Guhlin J."/>
            <person name="Harrop T.W.R."/>
            <person name="Goldson S.G."/>
            <person name="Dearden P.K."/>
        </authorList>
    </citation>
    <scope>NUCLEOTIDE SEQUENCE</scope>
    <source>
        <strain evidence="2">Irish</strain>
        <tissue evidence="2">Whole body</tissue>
    </source>
</reference>
<dbReference type="Gene3D" id="3.40.525.10">
    <property type="entry name" value="CRAL-TRIO lipid binding domain"/>
    <property type="match status" value="1"/>
</dbReference>
<evidence type="ECO:0000313" key="2">
    <source>
        <dbReference type="EMBL" id="KAK0163896.1"/>
    </source>
</evidence>
<dbReference type="Pfam" id="PF00650">
    <property type="entry name" value="CRAL_TRIO"/>
    <property type="match status" value="1"/>
</dbReference>
<dbReference type="PANTHER" id="PTHR10174:SF216">
    <property type="entry name" value="CRAL-TRIO DOMAIN-CONTAINING PROTEIN-RELATED"/>
    <property type="match status" value="1"/>
</dbReference>
<dbReference type="EMBL" id="JAQQBS010001422">
    <property type="protein sequence ID" value="KAK0163896.1"/>
    <property type="molecule type" value="Genomic_DNA"/>
</dbReference>
<organism evidence="2 3">
    <name type="scientific">Microctonus aethiopoides</name>
    <dbReference type="NCBI Taxonomy" id="144406"/>
    <lineage>
        <taxon>Eukaryota</taxon>
        <taxon>Metazoa</taxon>
        <taxon>Ecdysozoa</taxon>
        <taxon>Arthropoda</taxon>
        <taxon>Hexapoda</taxon>
        <taxon>Insecta</taxon>
        <taxon>Pterygota</taxon>
        <taxon>Neoptera</taxon>
        <taxon>Endopterygota</taxon>
        <taxon>Hymenoptera</taxon>
        <taxon>Apocrita</taxon>
        <taxon>Ichneumonoidea</taxon>
        <taxon>Braconidae</taxon>
        <taxon>Euphorinae</taxon>
        <taxon>Microctonus</taxon>
    </lineage>
</organism>
<gene>
    <name evidence="2" type="ORF">PV328_002581</name>
</gene>
<reference evidence="2" key="1">
    <citation type="journal article" date="2023" name="bioRxiv">
        <title>Scaffold-level genome assemblies of two parasitoid biocontrol wasps reveal the parthenogenesis mechanism and an associated novel virus.</title>
        <authorList>
            <person name="Inwood S."/>
            <person name="Skelly J."/>
            <person name="Guhlin J."/>
            <person name="Harrop T."/>
            <person name="Goldson S."/>
            <person name="Dearden P."/>
        </authorList>
    </citation>
    <scope>NUCLEOTIDE SEQUENCE</scope>
    <source>
        <strain evidence="2">Irish</strain>
        <tissue evidence="2">Whole body</tissue>
    </source>
</reference>
<name>A0AA39F6K9_9HYME</name>
<dbReference type="GO" id="GO:0016020">
    <property type="term" value="C:membrane"/>
    <property type="evidence" value="ECO:0007669"/>
    <property type="project" value="TreeGrafter"/>
</dbReference>
<dbReference type="SUPFAM" id="SSF46938">
    <property type="entry name" value="CRAL/TRIO N-terminal domain"/>
    <property type="match status" value="1"/>
</dbReference>
<accession>A0AA39F6K9</accession>
<dbReference type="InterPro" id="IPR001251">
    <property type="entry name" value="CRAL-TRIO_dom"/>
</dbReference>
<dbReference type="InterPro" id="IPR036273">
    <property type="entry name" value="CRAL/TRIO_N_dom_sf"/>
</dbReference>
<dbReference type="SMART" id="SM00516">
    <property type="entry name" value="SEC14"/>
    <property type="match status" value="1"/>
</dbReference>